<feature type="domain" description="HTH cro/C1-type" evidence="1">
    <location>
        <begin position="11"/>
        <end position="65"/>
    </location>
</feature>
<dbReference type="Proteomes" id="UP000095492">
    <property type="component" value="Unassembled WGS sequence"/>
</dbReference>
<name>A0A173T2W6_EUBRA</name>
<dbReference type="EMBL" id="CYYA01000007">
    <property type="protein sequence ID" value="CUM96546.1"/>
    <property type="molecule type" value="Genomic_DNA"/>
</dbReference>
<dbReference type="Pfam" id="PF13443">
    <property type="entry name" value="HTH_26"/>
    <property type="match status" value="1"/>
</dbReference>
<dbReference type="GO" id="GO:0003677">
    <property type="term" value="F:DNA binding"/>
    <property type="evidence" value="ECO:0007669"/>
    <property type="project" value="InterPro"/>
</dbReference>
<dbReference type="SMART" id="SM00530">
    <property type="entry name" value="HTH_XRE"/>
    <property type="match status" value="1"/>
</dbReference>
<dbReference type="InterPro" id="IPR001387">
    <property type="entry name" value="Cro/C1-type_HTH"/>
</dbReference>
<dbReference type="AlphaFoldDB" id="A0A173T2W6"/>
<proteinExistence type="predicted"/>
<evidence type="ECO:0000259" key="1">
    <source>
        <dbReference type="PROSITE" id="PS50943"/>
    </source>
</evidence>
<protein>
    <submittedName>
        <fullName evidence="2">HTH-type transcriptional regulator PuuR</fullName>
    </submittedName>
</protein>
<organism evidence="2 3">
    <name type="scientific">Eubacterium ramulus</name>
    <dbReference type="NCBI Taxonomy" id="39490"/>
    <lineage>
        <taxon>Bacteria</taxon>
        <taxon>Bacillati</taxon>
        <taxon>Bacillota</taxon>
        <taxon>Clostridia</taxon>
        <taxon>Eubacteriales</taxon>
        <taxon>Eubacteriaceae</taxon>
        <taxon>Eubacterium</taxon>
    </lineage>
</organism>
<evidence type="ECO:0000313" key="3">
    <source>
        <dbReference type="Proteomes" id="UP000095492"/>
    </source>
</evidence>
<dbReference type="Gene3D" id="1.10.260.40">
    <property type="entry name" value="lambda repressor-like DNA-binding domains"/>
    <property type="match status" value="1"/>
</dbReference>
<evidence type="ECO:0000313" key="2">
    <source>
        <dbReference type="EMBL" id="CUM96546.1"/>
    </source>
</evidence>
<gene>
    <name evidence="2" type="primary">puuR_1</name>
    <name evidence="2" type="ORF">ERS852448_01270</name>
</gene>
<dbReference type="SUPFAM" id="SSF47413">
    <property type="entry name" value="lambda repressor-like DNA-binding domains"/>
    <property type="match status" value="1"/>
</dbReference>
<dbReference type="RefSeq" id="WP_055290048.1">
    <property type="nucleotide sequence ID" value="NZ_CYYA01000007.1"/>
</dbReference>
<dbReference type="CDD" id="cd00093">
    <property type="entry name" value="HTH_XRE"/>
    <property type="match status" value="1"/>
</dbReference>
<dbReference type="PROSITE" id="PS50943">
    <property type="entry name" value="HTH_CROC1"/>
    <property type="match status" value="1"/>
</dbReference>
<reference evidence="2 3" key="1">
    <citation type="submission" date="2015-09" db="EMBL/GenBank/DDBJ databases">
        <authorList>
            <consortium name="Pathogen Informatics"/>
        </authorList>
    </citation>
    <scope>NUCLEOTIDE SEQUENCE [LARGE SCALE GENOMIC DNA]</scope>
    <source>
        <strain evidence="2 3">2789STDY5608891</strain>
    </source>
</reference>
<sequence>MRTEDYIPKRVKELCSKHKVSKYRLAQLTDMSQTALGNIIKKESIPTIPTLERICDAFGISLAQFFAGDGMRPDLTDEQEEILETWDNLNTDERRILMNFVRSLKK</sequence>
<dbReference type="OrthoDB" id="1726456at2"/>
<dbReference type="STRING" id="39490.ERS852448_01270"/>
<accession>A0A173T2W6</accession>
<dbReference type="InterPro" id="IPR010982">
    <property type="entry name" value="Lambda_DNA-bd_dom_sf"/>
</dbReference>